<sequence>MLIMSHERITFLNENHRQFIRRCNFTTFFPASAL</sequence>
<dbReference type="KEGG" id="bms:BR2147"/>
<dbReference type="HOGENOM" id="CLU_3372509_0_0_5"/>
<evidence type="ECO:0000313" key="2">
    <source>
        <dbReference type="Proteomes" id="UP000007104"/>
    </source>
</evidence>
<dbReference type="AlphaFoldDB" id="A0A0H3GDV5"/>
<dbReference type="Proteomes" id="UP000007104">
    <property type="component" value="Chromosome I"/>
</dbReference>
<gene>
    <name evidence="1" type="ordered locus">BS1330_I2141</name>
</gene>
<protein>
    <submittedName>
        <fullName evidence="1">Uncharacterized protein</fullName>
    </submittedName>
</protein>
<keyword evidence="2" id="KW-1185">Reference proteome</keyword>
<accession>A0A0H3GDV5</accession>
<name>A0A0H3GDV5_BRUSU</name>
<proteinExistence type="predicted"/>
<dbReference type="EMBL" id="CP002997">
    <property type="protein sequence ID" value="AEM19454.1"/>
    <property type="molecule type" value="Genomic_DNA"/>
</dbReference>
<reference evidence="1 2" key="1">
    <citation type="journal article" date="2011" name="J. Bacteriol.">
        <title>Revised genome sequence of Brucella suis 1330.</title>
        <authorList>
            <person name="Tae H."/>
            <person name="Shallom S."/>
            <person name="Settlage R."/>
            <person name="Preston D."/>
            <person name="Adams L.G."/>
            <person name="Garner H.R."/>
        </authorList>
    </citation>
    <scope>NUCLEOTIDE SEQUENCE [LARGE SCALE GENOMIC DNA]</scope>
    <source>
        <strain evidence="1 2">1330</strain>
    </source>
</reference>
<organism evidence="1 2">
    <name type="scientific">Brucella suis biovar 1 (strain 1330)</name>
    <dbReference type="NCBI Taxonomy" id="204722"/>
    <lineage>
        <taxon>Bacteria</taxon>
        <taxon>Pseudomonadati</taxon>
        <taxon>Pseudomonadota</taxon>
        <taxon>Alphaproteobacteria</taxon>
        <taxon>Hyphomicrobiales</taxon>
        <taxon>Brucellaceae</taxon>
        <taxon>Brucella/Ochrobactrum group</taxon>
        <taxon>Brucella</taxon>
    </lineage>
</organism>
<dbReference type="KEGG" id="bsi:BS1330_I2141"/>
<evidence type="ECO:0000313" key="1">
    <source>
        <dbReference type="EMBL" id="AEM19454.1"/>
    </source>
</evidence>